<dbReference type="Gene3D" id="3.40.630.40">
    <property type="entry name" value="Zn-dependent exopeptidases"/>
    <property type="match status" value="1"/>
</dbReference>
<evidence type="ECO:0000313" key="5">
    <source>
        <dbReference type="EMBL" id="EDY18658.1"/>
    </source>
</evidence>
<dbReference type="PANTHER" id="PTHR30404:SF0">
    <property type="entry name" value="N-ACETYLMURAMOYL-L-ALANINE AMIDASE AMIC"/>
    <property type="match status" value="1"/>
</dbReference>
<reference evidence="5 6" key="1">
    <citation type="journal article" date="2011" name="J. Bacteriol.">
        <title>Genome sequence of Chthoniobacter flavus Ellin428, an aerobic heterotrophic soil bacterium.</title>
        <authorList>
            <person name="Kant R."/>
            <person name="van Passel M.W."/>
            <person name="Palva A."/>
            <person name="Lucas S."/>
            <person name="Lapidus A."/>
            <person name="Glavina Del Rio T."/>
            <person name="Dalin E."/>
            <person name="Tice H."/>
            <person name="Bruce D."/>
            <person name="Goodwin L."/>
            <person name="Pitluck S."/>
            <person name="Larimer F.W."/>
            <person name="Land M.L."/>
            <person name="Hauser L."/>
            <person name="Sangwan P."/>
            <person name="de Vos W.M."/>
            <person name="Janssen P.H."/>
            <person name="Smidt H."/>
        </authorList>
    </citation>
    <scope>NUCLEOTIDE SEQUENCE [LARGE SCALE GENOMIC DNA]</scope>
    <source>
        <strain evidence="5 6">Ellin428</strain>
    </source>
</reference>
<evidence type="ECO:0000256" key="1">
    <source>
        <dbReference type="ARBA" id="ARBA00001561"/>
    </source>
</evidence>
<accession>B4D457</accession>
<dbReference type="AlphaFoldDB" id="B4D457"/>
<dbReference type="GO" id="GO:0009253">
    <property type="term" value="P:peptidoglycan catabolic process"/>
    <property type="evidence" value="ECO:0007669"/>
    <property type="project" value="InterPro"/>
</dbReference>
<dbReference type="InterPro" id="IPR050695">
    <property type="entry name" value="N-acetylmuramoyl_amidase_3"/>
</dbReference>
<gene>
    <name evidence="5" type="ORF">CfE428DRAFT_3695</name>
</gene>
<evidence type="ECO:0000256" key="2">
    <source>
        <dbReference type="ARBA" id="ARBA00011901"/>
    </source>
</evidence>
<sequence length="262" mass="28597">MPPAIEILFGKNERQPPCDAPKPPATRPSHYPISQTFAVPINSCSDFPLAKRTGFPNSLARFAMKYPGFLLTLVFTVVFLAVSPARALTVVIDPGHGGIDRGGAPGQRVPEKPYTLDVGLRLAATLRAHGFHVILTRDGDYFVGLRQRCDIANAQSNAIFVSVHFNGAPRIAADGVETYYYSSQSASLAAAVHRRLLAATGLEDRHVRRRGFFVIRRTIIPSILVEPGFLSNPQDADKVGNSAAYRQKIADAIARGIMDRYQ</sequence>
<proteinExistence type="predicted"/>
<organism evidence="5 6">
    <name type="scientific">Chthoniobacter flavus Ellin428</name>
    <dbReference type="NCBI Taxonomy" id="497964"/>
    <lineage>
        <taxon>Bacteria</taxon>
        <taxon>Pseudomonadati</taxon>
        <taxon>Verrucomicrobiota</taxon>
        <taxon>Spartobacteria</taxon>
        <taxon>Chthoniobacterales</taxon>
        <taxon>Chthoniobacteraceae</taxon>
        <taxon>Chthoniobacter</taxon>
    </lineage>
</organism>
<name>B4D457_9BACT</name>
<dbReference type="SMART" id="SM00646">
    <property type="entry name" value="Ami_3"/>
    <property type="match status" value="1"/>
</dbReference>
<keyword evidence="3 5" id="KW-0378">Hydrolase</keyword>
<protein>
    <recommendedName>
        <fullName evidence="2">N-acetylmuramoyl-L-alanine amidase</fullName>
        <ecNumber evidence="2">3.5.1.28</ecNumber>
    </recommendedName>
</protein>
<keyword evidence="6" id="KW-1185">Reference proteome</keyword>
<dbReference type="InParanoid" id="B4D457"/>
<comment type="caution">
    <text evidence="5">The sequence shown here is derived from an EMBL/GenBank/DDBJ whole genome shotgun (WGS) entry which is preliminary data.</text>
</comment>
<dbReference type="STRING" id="497964.CfE428DRAFT_3695"/>
<dbReference type="CDD" id="cd02696">
    <property type="entry name" value="MurNAc-LAA"/>
    <property type="match status" value="1"/>
</dbReference>
<dbReference type="EC" id="3.5.1.28" evidence="2"/>
<evidence type="ECO:0000256" key="3">
    <source>
        <dbReference type="ARBA" id="ARBA00022801"/>
    </source>
</evidence>
<dbReference type="Pfam" id="PF01520">
    <property type="entry name" value="Amidase_3"/>
    <property type="match status" value="1"/>
</dbReference>
<dbReference type="EMBL" id="ABVL01000011">
    <property type="protein sequence ID" value="EDY18658.1"/>
    <property type="molecule type" value="Genomic_DNA"/>
</dbReference>
<dbReference type="GO" id="GO:0030288">
    <property type="term" value="C:outer membrane-bounded periplasmic space"/>
    <property type="evidence" value="ECO:0007669"/>
    <property type="project" value="TreeGrafter"/>
</dbReference>
<dbReference type="eggNOG" id="COG0860">
    <property type="taxonomic scope" value="Bacteria"/>
</dbReference>
<dbReference type="PANTHER" id="PTHR30404">
    <property type="entry name" value="N-ACETYLMURAMOYL-L-ALANINE AMIDASE"/>
    <property type="match status" value="1"/>
</dbReference>
<dbReference type="Proteomes" id="UP000005824">
    <property type="component" value="Unassembled WGS sequence"/>
</dbReference>
<dbReference type="SUPFAM" id="SSF53187">
    <property type="entry name" value="Zn-dependent exopeptidases"/>
    <property type="match status" value="1"/>
</dbReference>
<evidence type="ECO:0000313" key="6">
    <source>
        <dbReference type="Proteomes" id="UP000005824"/>
    </source>
</evidence>
<feature type="domain" description="MurNAc-LAA" evidence="4">
    <location>
        <begin position="149"/>
        <end position="258"/>
    </location>
</feature>
<comment type="catalytic activity">
    <reaction evidence="1">
        <text>Hydrolyzes the link between N-acetylmuramoyl residues and L-amino acid residues in certain cell-wall glycopeptides.</text>
        <dbReference type="EC" id="3.5.1.28"/>
    </reaction>
</comment>
<dbReference type="GO" id="GO:0008745">
    <property type="term" value="F:N-acetylmuramoyl-L-alanine amidase activity"/>
    <property type="evidence" value="ECO:0007669"/>
    <property type="project" value="UniProtKB-EC"/>
</dbReference>
<evidence type="ECO:0000259" key="4">
    <source>
        <dbReference type="SMART" id="SM00646"/>
    </source>
</evidence>
<dbReference type="InterPro" id="IPR002508">
    <property type="entry name" value="MurNAc-LAA_cat"/>
</dbReference>